<evidence type="ECO:0000313" key="1">
    <source>
        <dbReference type="EMBL" id="WOD44445.1"/>
    </source>
</evidence>
<evidence type="ECO:0000313" key="2">
    <source>
        <dbReference type="Proteomes" id="UP001302486"/>
    </source>
</evidence>
<proteinExistence type="predicted"/>
<protein>
    <submittedName>
        <fullName evidence="1">Uncharacterized protein</fullName>
    </submittedName>
</protein>
<dbReference type="KEGG" id="hws:RNZ46_04125"/>
<dbReference type="EMBL" id="CP136521">
    <property type="protein sequence ID" value="WOD44445.1"/>
    <property type="molecule type" value="Genomic_DNA"/>
</dbReference>
<dbReference type="PROSITE" id="PS51257">
    <property type="entry name" value="PROKAR_LIPOPROTEIN"/>
    <property type="match status" value="1"/>
</dbReference>
<dbReference type="AlphaFoldDB" id="A0AA97HRW1"/>
<dbReference type="RefSeq" id="WP_316984109.1">
    <property type="nucleotide sequence ID" value="NZ_CP136521.1"/>
</dbReference>
<accession>A0AA97HRW1</accession>
<gene>
    <name evidence="1" type="ORF">RNZ46_04125</name>
</gene>
<keyword evidence="2" id="KW-1185">Reference proteome</keyword>
<organism evidence="1 2">
    <name type="scientific">Hwangdonia lutea</name>
    <dbReference type="NCBI Taxonomy" id="3075823"/>
    <lineage>
        <taxon>Bacteria</taxon>
        <taxon>Pseudomonadati</taxon>
        <taxon>Bacteroidota</taxon>
        <taxon>Flavobacteriia</taxon>
        <taxon>Flavobacteriales</taxon>
        <taxon>Flavobacteriaceae</taxon>
        <taxon>Hwangdonia</taxon>
    </lineage>
</organism>
<reference evidence="2" key="1">
    <citation type="submission" date="2024-06" db="EMBL/GenBank/DDBJ databases">
        <title>Hwangdonia haimaensis gen. nov., sp. nov., a member of the family Flavobacteriaceae isolated from the haima cold seep.</title>
        <authorList>
            <person name="Li J."/>
        </authorList>
    </citation>
    <scope>NUCLEOTIDE SEQUENCE [LARGE SCALE GENOMIC DNA]</scope>
    <source>
        <strain evidence="2">SCSIO 19198</strain>
    </source>
</reference>
<dbReference type="Proteomes" id="UP001302486">
    <property type="component" value="Chromosome"/>
</dbReference>
<sequence>MNKLKYIWVGLLIFTSCLKDTDDDLRHTLEAYILNKPFEIGAVIACAASDENTNEILTFYYPEIGATNIRFYETENAQVDKNEFSNYTQIVIPSEPFFNGYLGKFTQSSANEKWIIVTFERQGEIKISNPIRSKQNIKPTVWNDAVSINQDVSTMPSFTWEDDAFGDNAIYFQVVSDAQNNLLSGTYTYDNHFQYYNTSNVVLNITTQLTPPPLITGNNYNFTLMDVSEDNWVNWVILKTFEAE</sequence>
<name>A0AA97HRW1_9FLAO</name>